<protein>
    <recommendedName>
        <fullName evidence="3">Peptidase M15C domain-containing protein</fullName>
    </recommendedName>
</protein>
<evidence type="ECO:0000313" key="5">
    <source>
        <dbReference type="Proteomes" id="UP001240250"/>
    </source>
</evidence>
<feature type="transmembrane region" description="Helical" evidence="2">
    <location>
        <begin position="50"/>
        <end position="72"/>
    </location>
</feature>
<evidence type="ECO:0000256" key="1">
    <source>
        <dbReference type="SAM" id="MobiDB-lite"/>
    </source>
</evidence>
<dbReference type="Gene3D" id="3.30.1380.10">
    <property type="match status" value="1"/>
</dbReference>
<organism evidence="4 5">
    <name type="scientific">Cellulomonas iranensis</name>
    <dbReference type="NCBI Taxonomy" id="76862"/>
    <lineage>
        <taxon>Bacteria</taxon>
        <taxon>Bacillati</taxon>
        <taxon>Actinomycetota</taxon>
        <taxon>Actinomycetes</taxon>
        <taxon>Micrococcales</taxon>
        <taxon>Cellulomonadaceae</taxon>
        <taxon>Cellulomonas</taxon>
    </lineage>
</organism>
<dbReference type="InterPro" id="IPR009045">
    <property type="entry name" value="Zn_M74/Hedgehog-like"/>
</dbReference>
<keyword evidence="2" id="KW-0812">Transmembrane</keyword>
<dbReference type="Pfam" id="PF13539">
    <property type="entry name" value="Peptidase_M15_4"/>
    <property type="match status" value="1"/>
</dbReference>
<comment type="caution">
    <text evidence="4">The sequence shown here is derived from an EMBL/GenBank/DDBJ whole genome shotgun (WGS) entry which is preliminary data.</text>
</comment>
<dbReference type="SUPFAM" id="SSF55166">
    <property type="entry name" value="Hedgehog/DD-peptidase"/>
    <property type="match status" value="1"/>
</dbReference>
<accession>A0ABU0GHR8</accession>
<feature type="compositionally biased region" description="Pro residues" evidence="1">
    <location>
        <begin position="31"/>
        <end position="44"/>
    </location>
</feature>
<sequence length="242" mass="24426">MSNRQAAGRADDARVRAAVTTVLPAAASRRPVPPGGPRVPSPPPGRPVPAWAVTAGVLVVVVAMLVGLGFALRDAAGVPAAGPVAGLAAADADGPVSQNGWPVILDPYDERLVALPGVTGGVRAGDVATVLGHVVARIDAEIAPVEETISWGWAHREVRGGGDVSNHASGTAVDVNAPQHPMGEEGTFAPDELATLRSILEDVTPAVVWGGDFGGRKDEMHFEVVGGPDVVAEVAARLAAGG</sequence>
<dbReference type="RefSeq" id="WP_070320661.1">
    <property type="nucleotide sequence ID" value="NZ_JAUSVM010000001.1"/>
</dbReference>
<keyword evidence="5" id="KW-1185">Reference proteome</keyword>
<keyword evidence="2" id="KW-1133">Transmembrane helix</keyword>
<proteinExistence type="predicted"/>
<dbReference type="InterPro" id="IPR039561">
    <property type="entry name" value="Peptidase_M15C"/>
</dbReference>
<reference evidence="4 5" key="1">
    <citation type="submission" date="2023-07" db="EMBL/GenBank/DDBJ databases">
        <title>Sequencing the genomes of 1000 actinobacteria strains.</title>
        <authorList>
            <person name="Klenk H.-P."/>
        </authorList>
    </citation>
    <scope>NUCLEOTIDE SEQUENCE [LARGE SCALE GENOMIC DNA]</scope>
    <source>
        <strain evidence="4 5">DSM 14785</strain>
    </source>
</reference>
<evidence type="ECO:0000259" key="3">
    <source>
        <dbReference type="Pfam" id="PF13539"/>
    </source>
</evidence>
<name>A0ABU0GHR8_9CELL</name>
<keyword evidence="2" id="KW-0472">Membrane</keyword>
<dbReference type="Proteomes" id="UP001240250">
    <property type="component" value="Unassembled WGS sequence"/>
</dbReference>
<evidence type="ECO:0000256" key="2">
    <source>
        <dbReference type="SAM" id="Phobius"/>
    </source>
</evidence>
<gene>
    <name evidence="4" type="ORF">JO380_001288</name>
</gene>
<evidence type="ECO:0000313" key="4">
    <source>
        <dbReference type="EMBL" id="MDQ0424907.1"/>
    </source>
</evidence>
<feature type="domain" description="Peptidase M15C" evidence="3">
    <location>
        <begin position="161"/>
        <end position="224"/>
    </location>
</feature>
<feature type="region of interest" description="Disordered" evidence="1">
    <location>
        <begin position="22"/>
        <end position="44"/>
    </location>
</feature>
<dbReference type="EMBL" id="JAUSVM010000001">
    <property type="protein sequence ID" value="MDQ0424907.1"/>
    <property type="molecule type" value="Genomic_DNA"/>
</dbReference>